<comment type="similarity">
    <text evidence="4 12">Belongs to the Orn/Lys/Arg decarboxylase class-II family. SpeA subfamily.</text>
</comment>
<evidence type="ECO:0000256" key="11">
    <source>
        <dbReference type="ARBA" id="ARBA00023239"/>
    </source>
</evidence>
<evidence type="ECO:0000256" key="3">
    <source>
        <dbReference type="ARBA" id="ARBA00002257"/>
    </source>
</evidence>
<name>A0ABR9VTG1_9SYNC</name>
<dbReference type="InterPro" id="IPR022644">
    <property type="entry name" value="De-COase2_N"/>
</dbReference>
<reference evidence="16 17" key="1">
    <citation type="submission" date="2020-10" db="EMBL/GenBank/DDBJ databases">
        <authorList>
            <person name="Castelo-Branco R."/>
            <person name="Eusebio N."/>
            <person name="Adriana R."/>
            <person name="Vieira A."/>
            <person name="Brugerolle De Fraissinette N."/>
            <person name="Rezende De Castro R."/>
            <person name="Schneider M.P."/>
            <person name="Vasconcelos V."/>
            <person name="Leao P.N."/>
        </authorList>
    </citation>
    <scope>NUCLEOTIDE SEQUENCE [LARGE SCALE GENOMIC DNA]</scope>
    <source>
        <strain evidence="16 17">LEGE 00031</strain>
    </source>
</reference>
<keyword evidence="10 12" id="KW-0620">Polyamine biosynthesis</keyword>
<sequence length="659" mass="74482">MGEEPLPGEKQLGKKSKKKNTAWSIEESETLYRVEAWGAPYFAINAAGNVTVSPNGDRGGSLDLLELVEALRQRKLGLPLLIRFSDILADRLERLNSCFAKAIARYNYPNTYQAVYPVKCNQQRHLVEALVRFGQTSQCGLEAGSKPELMIALATLPPPLDRQDKHAKPLIICNGYKDQDYLETALLAKRLGHRPIIIVEQLRELEWVLHISQQLNIKPMLGVRARLSCQSSKSSETSSSKGDRAKLGLTMPDIVTMIRRLEENNCLDCLKMLHFHLGTQVSDIALIKEAMREASQLYVELVKLGAKMRYLNVGGGLAVDYDGSKTNYPASKNYNMQNYANDIVAAIQDACELGHIAPPILVSESGRAIMAHQSVLVFDVLGSNHAGFSEPHPPDQNAHPLLKNLWECYETITTAQYQEQYHDALQLKAEASSLFNFGYLTLTERGQAEQIHWACCRKIFEITRQLEYIPEDFQALDKIMTDIYYVNLSVFQSAPESWSLDQLFPILPIHHLNEKPSQRVILADLTCDSDGKIDRFIDLWDVKPYLEVHPLENDGNPYYLGMFLVGAYQEIMGNLHNLFGDINVVHIATTPQGYQIESVVRGDTMTEVLGYVQYDSDDLLEGLRRHTELALSNGQITLEESRRLLEDYEQSLRRYTYLS</sequence>
<dbReference type="PRINTS" id="PR01179">
    <property type="entry name" value="ODADCRBXLASE"/>
</dbReference>
<dbReference type="PANTHER" id="PTHR43295">
    <property type="entry name" value="ARGININE DECARBOXYLASE"/>
    <property type="match status" value="1"/>
</dbReference>
<keyword evidence="6 12" id="KW-0210">Decarboxylase</keyword>
<dbReference type="SUPFAM" id="SSF51419">
    <property type="entry name" value="PLP-binding barrel"/>
    <property type="match status" value="1"/>
</dbReference>
<dbReference type="PANTHER" id="PTHR43295:SF9">
    <property type="entry name" value="BIOSYNTHETIC ARGININE DECARBOXYLASE"/>
    <property type="match status" value="1"/>
</dbReference>
<dbReference type="PRINTS" id="PR01180">
    <property type="entry name" value="ARGDCRBXLASE"/>
</dbReference>
<keyword evidence="7 12" id="KW-0460">Magnesium</keyword>
<feature type="domain" description="Arginine decarboxylase C-terminal helical" evidence="15">
    <location>
        <begin position="605"/>
        <end position="658"/>
    </location>
</feature>
<feature type="domain" description="Orn/DAP/Arg decarboxylase 2 N-terminal" evidence="13">
    <location>
        <begin position="107"/>
        <end position="371"/>
    </location>
</feature>
<feature type="binding site" evidence="12">
    <location>
        <begin position="311"/>
        <end position="321"/>
    </location>
    <ligand>
        <name>substrate</name>
    </ligand>
</feature>
<feature type="domain" description="Arginine decarboxylase helical bundle" evidence="14">
    <location>
        <begin position="396"/>
        <end position="476"/>
    </location>
</feature>
<comment type="caution">
    <text evidence="16">The sequence shown here is derived from an EMBL/GenBank/DDBJ whole genome shotgun (WGS) entry which is preliminary data.</text>
</comment>
<comment type="cofactor">
    <cofactor evidence="1 12">
        <name>pyridoxal 5'-phosphate</name>
        <dbReference type="ChEBI" id="CHEBI:597326"/>
    </cofactor>
</comment>
<evidence type="ECO:0000256" key="8">
    <source>
        <dbReference type="ARBA" id="ARBA00022898"/>
    </source>
</evidence>
<keyword evidence="8 12" id="KW-0663">Pyridoxal phosphate</keyword>
<evidence type="ECO:0000259" key="14">
    <source>
        <dbReference type="Pfam" id="PF17810"/>
    </source>
</evidence>
<dbReference type="NCBIfam" id="TIGR01273">
    <property type="entry name" value="speA"/>
    <property type="match status" value="1"/>
</dbReference>
<evidence type="ECO:0000256" key="5">
    <source>
        <dbReference type="ARBA" id="ARBA00022723"/>
    </source>
</evidence>
<dbReference type="InterPro" id="IPR022653">
    <property type="entry name" value="De-COase2_pyr-phos_BS"/>
</dbReference>
<dbReference type="InterPro" id="IPR029066">
    <property type="entry name" value="PLP-binding_barrel"/>
</dbReference>
<dbReference type="PROSITE" id="PS00878">
    <property type="entry name" value="ODR_DC_2_1"/>
    <property type="match status" value="1"/>
</dbReference>
<organism evidence="16 17">
    <name type="scientific">Synechocystis salina LEGE 00031</name>
    <dbReference type="NCBI Taxonomy" id="1828736"/>
    <lineage>
        <taxon>Bacteria</taxon>
        <taxon>Bacillati</taxon>
        <taxon>Cyanobacteriota</taxon>
        <taxon>Cyanophyceae</taxon>
        <taxon>Synechococcales</taxon>
        <taxon>Merismopediaceae</taxon>
        <taxon>Synechocystis</taxon>
    </lineage>
</organism>
<dbReference type="SUPFAM" id="SSF50621">
    <property type="entry name" value="Alanine racemase C-terminal domain-like"/>
    <property type="match status" value="1"/>
</dbReference>
<protein>
    <recommendedName>
        <fullName evidence="12">Biosynthetic arginine decarboxylase</fullName>
        <shortName evidence="12">ADC</shortName>
        <ecNumber evidence="12">4.1.1.19</ecNumber>
    </recommendedName>
</protein>
<dbReference type="EMBL" id="JADEVV010000035">
    <property type="protein sequence ID" value="MBE9254638.1"/>
    <property type="molecule type" value="Genomic_DNA"/>
</dbReference>
<dbReference type="Proteomes" id="UP000658720">
    <property type="component" value="Unassembled WGS sequence"/>
</dbReference>
<dbReference type="Gene3D" id="3.20.20.10">
    <property type="entry name" value="Alanine racemase"/>
    <property type="match status" value="1"/>
</dbReference>
<dbReference type="Pfam" id="PF17944">
    <property type="entry name" value="Arg_decarbox_C"/>
    <property type="match status" value="1"/>
</dbReference>
<dbReference type="PIRSF" id="PIRSF001336">
    <property type="entry name" value="Arg_decrbxlase"/>
    <property type="match status" value="1"/>
</dbReference>
<evidence type="ECO:0000256" key="4">
    <source>
        <dbReference type="ARBA" id="ARBA00008357"/>
    </source>
</evidence>
<dbReference type="InterPro" id="IPR000183">
    <property type="entry name" value="Orn/DAP/Arg_de-COase"/>
</dbReference>
<keyword evidence="5 12" id="KW-0479">Metal-binding</keyword>
<dbReference type="Gene3D" id="1.10.287.3440">
    <property type="match status" value="1"/>
</dbReference>
<keyword evidence="9 12" id="KW-0745">Spermidine biosynthesis</keyword>
<keyword evidence="17" id="KW-1185">Reference proteome</keyword>
<feature type="modified residue" description="N6-(pyridoxal phosphate)lysine" evidence="12">
    <location>
        <position position="119"/>
    </location>
</feature>
<evidence type="ECO:0000256" key="6">
    <source>
        <dbReference type="ARBA" id="ARBA00022793"/>
    </source>
</evidence>
<dbReference type="Gene3D" id="1.20.58.930">
    <property type="match status" value="1"/>
</dbReference>
<keyword evidence="11 12" id="KW-0456">Lyase</keyword>
<dbReference type="CDD" id="cd06830">
    <property type="entry name" value="PLPDE_III_ADC"/>
    <property type="match status" value="1"/>
</dbReference>
<dbReference type="InterPro" id="IPR040634">
    <property type="entry name" value="Arg_decarb_HB"/>
</dbReference>
<dbReference type="InterPro" id="IPR002985">
    <property type="entry name" value="Arg_decrbxlase"/>
</dbReference>
<evidence type="ECO:0000313" key="16">
    <source>
        <dbReference type="EMBL" id="MBE9254638.1"/>
    </source>
</evidence>
<gene>
    <name evidence="12 16" type="primary">speA</name>
    <name evidence="16" type="ORF">IQ217_12480</name>
</gene>
<dbReference type="GO" id="GO:0008792">
    <property type="term" value="F:arginine decarboxylase activity"/>
    <property type="evidence" value="ECO:0007669"/>
    <property type="project" value="UniProtKB-EC"/>
</dbReference>
<dbReference type="InterPro" id="IPR041128">
    <property type="entry name" value="Arg_decarbox_C"/>
</dbReference>
<dbReference type="NCBIfam" id="NF003763">
    <property type="entry name" value="PRK05354.1"/>
    <property type="match status" value="1"/>
</dbReference>
<evidence type="ECO:0000259" key="13">
    <source>
        <dbReference type="Pfam" id="PF02784"/>
    </source>
</evidence>
<accession>A0ABR9VTG1</accession>
<comment type="catalytic activity">
    <reaction evidence="12">
        <text>L-arginine + H(+) = agmatine + CO2</text>
        <dbReference type="Rhea" id="RHEA:17641"/>
        <dbReference type="ChEBI" id="CHEBI:15378"/>
        <dbReference type="ChEBI" id="CHEBI:16526"/>
        <dbReference type="ChEBI" id="CHEBI:32682"/>
        <dbReference type="ChEBI" id="CHEBI:58145"/>
        <dbReference type="EC" id="4.1.1.19"/>
    </reaction>
</comment>
<comment type="function">
    <text evidence="3 12">Catalyzes the biosynthesis of agmatine from arginine.</text>
</comment>
<dbReference type="Gene3D" id="2.40.37.10">
    <property type="entry name" value="Lyase, Ornithine Decarboxylase, Chain A, domain 1"/>
    <property type="match status" value="1"/>
</dbReference>
<evidence type="ECO:0000256" key="2">
    <source>
        <dbReference type="ARBA" id="ARBA00001946"/>
    </source>
</evidence>
<comment type="pathway">
    <text evidence="12">Amine and polyamine biosynthesis; agmatine biosynthesis; agmatine from L-arginine: step 1/1.</text>
</comment>
<evidence type="ECO:0000256" key="12">
    <source>
        <dbReference type="HAMAP-Rule" id="MF_01417"/>
    </source>
</evidence>
<dbReference type="EC" id="4.1.1.19" evidence="12"/>
<dbReference type="Pfam" id="PF17810">
    <property type="entry name" value="Arg_decarb_HB"/>
    <property type="match status" value="1"/>
</dbReference>
<dbReference type="HAMAP" id="MF_01417">
    <property type="entry name" value="SpeA"/>
    <property type="match status" value="1"/>
</dbReference>
<evidence type="ECO:0000256" key="7">
    <source>
        <dbReference type="ARBA" id="ARBA00022842"/>
    </source>
</evidence>
<evidence type="ECO:0000256" key="9">
    <source>
        <dbReference type="ARBA" id="ARBA00023066"/>
    </source>
</evidence>
<evidence type="ECO:0000256" key="10">
    <source>
        <dbReference type="ARBA" id="ARBA00023115"/>
    </source>
</evidence>
<dbReference type="RefSeq" id="WP_194020187.1">
    <property type="nucleotide sequence ID" value="NZ_JADEVV010000035.1"/>
</dbReference>
<evidence type="ECO:0000313" key="17">
    <source>
        <dbReference type="Proteomes" id="UP000658720"/>
    </source>
</evidence>
<evidence type="ECO:0000256" key="1">
    <source>
        <dbReference type="ARBA" id="ARBA00001933"/>
    </source>
</evidence>
<comment type="cofactor">
    <cofactor evidence="2 12">
        <name>Mg(2+)</name>
        <dbReference type="ChEBI" id="CHEBI:18420"/>
    </cofactor>
</comment>
<proteinExistence type="inferred from homology"/>
<evidence type="ECO:0000259" key="15">
    <source>
        <dbReference type="Pfam" id="PF17944"/>
    </source>
</evidence>
<dbReference type="Pfam" id="PF02784">
    <property type="entry name" value="Orn_Arg_deC_N"/>
    <property type="match status" value="1"/>
</dbReference>
<dbReference type="InterPro" id="IPR009006">
    <property type="entry name" value="Ala_racemase/Decarboxylase_C"/>
</dbReference>